<dbReference type="Pfam" id="PF16122">
    <property type="entry name" value="40S_SA_C"/>
    <property type="match status" value="1"/>
</dbReference>
<accession>A0A836AD76</accession>
<evidence type="ECO:0000259" key="2">
    <source>
        <dbReference type="Pfam" id="PF16122"/>
    </source>
</evidence>
<sequence>MPDLCFYRDPEQTEKEEQVMAEKAVTKEKLQGGCPTPAPEFTAAQPEVVDWSEGLQVSSAPIQQFLAQPATADWPAAPLLRPLNGVPLVCRMLSLVSLPTLTLTMASEKNKTFVHLGVWFQSSTCEKTFLYQSFTLKLHAKVVTRPGFFKRMRKRGRDECLFQYSRIASVSPHIVCFLTSQRAPGRSHAQVNDDFMDAHRDSMSEWMFLLFCFIYPSRVDPGGGGESSTEQSAQDCASGAPASVPWAQHSPCQSHHPPPATAAPSMLHPLLLAWLCLAGWPGASSSCQLPSEGRPLSKGCCTKLAEITVYANVLALYQERHGLYSYLPALAVCGALLVGTDQDAVQPGVGQHVPGARRLQAQAHWPGLLLLSLPHCGPGLLLFLLPQDG</sequence>
<feature type="domain" description="Small ribosomal subunit protein uS2 C-terminal" evidence="2">
    <location>
        <begin position="6"/>
        <end position="78"/>
    </location>
</feature>
<evidence type="ECO:0000256" key="1">
    <source>
        <dbReference type="SAM" id="MobiDB-lite"/>
    </source>
</evidence>
<organism evidence="3 4">
    <name type="scientific">Ovis aries</name>
    <name type="common">Sheep</name>
    <dbReference type="NCBI Taxonomy" id="9940"/>
    <lineage>
        <taxon>Eukaryota</taxon>
        <taxon>Metazoa</taxon>
        <taxon>Chordata</taxon>
        <taxon>Craniata</taxon>
        <taxon>Vertebrata</taxon>
        <taxon>Euteleostomi</taxon>
        <taxon>Mammalia</taxon>
        <taxon>Eutheria</taxon>
        <taxon>Laurasiatheria</taxon>
        <taxon>Artiodactyla</taxon>
        <taxon>Ruminantia</taxon>
        <taxon>Pecora</taxon>
        <taxon>Bovidae</taxon>
        <taxon>Caprinae</taxon>
        <taxon>Ovis</taxon>
    </lineage>
</organism>
<protein>
    <recommendedName>
        <fullName evidence="2">Small ribosomal subunit protein uS2 C-terminal domain-containing protein</fullName>
    </recommendedName>
</protein>
<dbReference type="InterPro" id="IPR032281">
    <property type="entry name" value="Ribosomal_uS2_C"/>
</dbReference>
<evidence type="ECO:0000313" key="3">
    <source>
        <dbReference type="EMBL" id="KAG5214944.1"/>
    </source>
</evidence>
<feature type="region of interest" description="Disordered" evidence="1">
    <location>
        <begin position="223"/>
        <end position="242"/>
    </location>
</feature>
<comment type="caution">
    <text evidence="3">The sequence shown here is derived from an EMBL/GenBank/DDBJ whole genome shotgun (WGS) entry which is preliminary data.</text>
</comment>
<proteinExistence type="predicted"/>
<reference evidence="3 4" key="1">
    <citation type="submission" date="2020-12" db="EMBL/GenBank/DDBJ databases">
        <title>De novo assembly of Tibetan sheep genome.</title>
        <authorList>
            <person name="Li X."/>
        </authorList>
    </citation>
    <scope>NUCLEOTIDE SEQUENCE [LARGE SCALE GENOMIC DNA]</scope>
    <source>
        <tissue evidence="3">Heart</tissue>
    </source>
</reference>
<dbReference type="AlphaFoldDB" id="A0A836AD76"/>
<evidence type="ECO:0000313" key="4">
    <source>
        <dbReference type="Proteomes" id="UP000664991"/>
    </source>
</evidence>
<dbReference type="Proteomes" id="UP000664991">
    <property type="component" value="Unassembled WGS sequence"/>
</dbReference>
<dbReference type="EMBL" id="JAEMGP010000001">
    <property type="protein sequence ID" value="KAG5214944.1"/>
    <property type="molecule type" value="Genomic_DNA"/>
</dbReference>
<name>A0A836AD76_SHEEP</name>
<gene>
    <name evidence="3" type="ORF">JEQ12_000520</name>
</gene>